<reference evidence="3 4" key="1">
    <citation type="journal article" date="2015" name="Front. Microbiol.">
        <title>Genome sequence of the plant growth promoting endophytic yeast Rhodotorula graminis WP1.</title>
        <authorList>
            <person name="Firrincieli A."/>
            <person name="Otillar R."/>
            <person name="Salamov A."/>
            <person name="Schmutz J."/>
            <person name="Khan Z."/>
            <person name="Redman R.S."/>
            <person name="Fleck N.D."/>
            <person name="Lindquist E."/>
            <person name="Grigoriev I.V."/>
            <person name="Doty S.L."/>
        </authorList>
    </citation>
    <scope>NUCLEOTIDE SEQUENCE [LARGE SCALE GENOMIC DNA]</scope>
    <source>
        <strain evidence="3 4">WP1</strain>
    </source>
</reference>
<keyword evidence="2" id="KW-1133">Transmembrane helix</keyword>
<keyword evidence="2" id="KW-0472">Membrane</keyword>
<dbReference type="Proteomes" id="UP000053890">
    <property type="component" value="Unassembled WGS sequence"/>
</dbReference>
<sequence length="226" mass="24186">MTAKKAPQPTENDALLPQSAPPPYEATAPLPSSSHAPSPTPPPPRAAYGPTPVASLPPPPPALWHASTSYNGHPSRSGGGPHAPGRPYARADARARRRFCGAIACAFLVWFAVAAICGAVLGEELVRRGGGGDGRYAVRWRRGERSGREPLCLEVARRIVLKEGTEDEWVLADDEPKRLGLSAWPCDPRLSFPSPSPSPSALLVLASYPLRLYHSHPPSRTRPLLP</sequence>
<dbReference type="OMA" id="WHASTSY"/>
<feature type="region of interest" description="Disordered" evidence="1">
    <location>
        <begin position="1"/>
        <end position="89"/>
    </location>
</feature>
<name>A0A194SAI3_RHOGW</name>
<proteinExistence type="predicted"/>
<evidence type="ECO:0000313" key="4">
    <source>
        <dbReference type="Proteomes" id="UP000053890"/>
    </source>
</evidence>
<dbReference type="AlphaFoldDB" id="A0A194SAI3"/>
<protein>
    <submittedName>
        <fullName evidence="3">Uncharacterized protein</fullName>
    </submittedName>
</protein>
<feature type="compositionally biased region" description="Low complexity" evidence="1">
    <location>
        <begin position="26"/>
        <end position="37"/>
    </location>
</feature>
<gene>
    <name evidence="3" type="ORF">RHOBADRAFT_51432</name>
</gene>
<evidence type="ECO:0000313" key="3">
    <source>
        <dbReference type="EMBL" id="KPV77599.1"/>
    </source>
</evidence>
<keyword evidence="4" id="KW-1185">Reference proteome</keyword>
<evidence type="ECO:0000256" key="2">
    <source>
        <dbReference type="SAM" id="Phobius"/>
    </source>
</evidence>
<evidence type="ECO:0000256" key="1">
    <source>
        <dbReference type="SAM" id="MobiDB-lite"/>
    </source>
</evidence>
<dbReference type="EMBL" id="KQ474074">
    <property type="protein sequence ID" value="KPV77599.1"/>
    <property type="molecule type" value="Genomic_DNA"/>
</dbReference>
<organism evidence="3 4">
    <name type="scientific">Rhodotorula graminis (strain WP1)</name>
    <dbReference type="NCBI Taxonomy" id="578459"/>
    <lineage>
        <taxon>Eukaryota</taxon>
        <taxon>Fungi</taxon>
        <taxon>Dikarya</taxon>
        <taxon>Basidiomycota</taxon>
        <taxon>Pucciniomycotina</taxon>
        <taxon>Microbotryomycetes</taxon>
        <taxon>Sporidiobolales</taxon>
        <taxon>Sporidiobolaceae</taxon>
        <taxon>Rhodotorula</taxon>
    </lineage>
</organism>
<accession>A0A194SAI3</accession>
<dbReference type="GeneID" id="28976284"/>
<dbReference type="RefSeq" id="XP_018273648.1">
    <property type="nucleotide sequence ID" value="XM_018415836.1"/>
</dbReference>
<keyword evidence="2" id="KW-0812">Transmembrane</keyword>
<feature type="transmembrane region" description="Helical" evidence="2">
    <location>
        <begin position="99"/>
        <end position="121"/>
    </location>
</feature>